<feature type="region of interest" description="Disordered" evidence="1">
    <location>
        <begin position="32"/>
        <end position="138"/>
    </location>
</feature>
<reference evidence="3" key="1">
    <citation type="submission" date="2014-10" db="EMBL/GenBank/DDBJ databases">
        <authorList>
            <person name="King R."/>
        </authorList>
    </citation>
    <scope>NUCLEOTIDE SEQUENCE [LARGE SCALE GENOMIC DNA]</scope>
    <source>
        <strain evidence="3">A3/5</strain>
    </source>
</reference>
<protein>
    <submittedName>
        <fullName evidence="2">Uncharacterized protein</fullName>
    </submittedName>
</protein>
<evidence type="ECO:0000256" key="1">
    <source>
        <dbReference type="SAM" id="MobiDB-lite"/>
    </source>
</evidence>
<dbReference type="EMBL" id="LN649229">
    <property type="protein sequence ID" value="CEI66407.1"/>
    <property type="molecule type" value="Genomic_DNA"/>
</dbReference>
<name>A0A2L2TNP7_9HYPO</name>
<sequence>MSHKTGKSDETCHFGGGAALFSIAFVAASQRSTNGSQLVRRSDPELEGQQHVVGKATQLNDYEGGKRKLKKKEKGKKGGVQREIGTYLSWNRTDHLTTPSRPKSVRERGLSSCGSHSPGQAGYQGSSSGLPRPLDVDPPFKTPDEMAFGWVSRLMLHCVCALRVVGTYLSLISTYMDRNPTPPRAVLREELQPTGTHAFL</sequence>
<keyword evidence="3" id="KW-1185">Reference proteome</keyword>
<organism evidence="2 3">
    <name type="scientific">Fusarium venenatum</name>
    <dbReference type="NCBI Taxonomy" id="56646"/>
    <lineage>
        <taxon>Eukaryota</taxon>
        <taxon>Fungi</taxon>
        <taxon>Dikarya</taxon>
        <taxon>Ascomycota</taxon>
        <taxon>Pezizomycotina</taxon>
        <taxon>Sordariomycetes</taxon>
        <taxon>Hypocreomycetidae</taxon>
        <taxon>Hypocreales</taxon>
        <taxon>Nectriaceae</taxon>
        <taxon>Fusarium</taxon>
    </lineage>
</organism>
<dbReference type="Proteomes" id="UP000245910">
    <property type="component" value="Chromosome I"/>
</dbReference>
<evidence type="ECO:0000313" key="3">
    <source>
        <dbReference type="Proteomes" id="UP000245910"/>
    </source>
</evidence>
<feature type="compositionally biased region" description="Basic residues" evidence="1">
    <location>
        <begin position="67"/>
        <end position="79"/>
    </location>
</feature>
<dbReference type="AlphaFoldDB" id="A0A2L2TNP7"/>
<accession>A0A2L2TNP7</accession>
<feature type="compositionally biased region" description="Polar residues" evidence="1">
    <location>
        <begin position="88"/>
        <end position="101"/>
    </location>
</feature>
<evidence type="ECO:0000313" key="2">
    <source>
        <dbReference type="EMBL" id="CEI66407.1"/>
    </source>
</evidence>
<proteinExistence type="predicted"/>
<feature type="compositionally biased region" description="Polar residues" evidence="1">
    <location>
        <begin position="112"/>
        <end position="129"/>
    </location>
</feature>